<dbReference type="Gene3D" id="3.40.50.620">
    <property type="entry name" value="HUPs"/>
    <property type="match status" value="1"/>
</dbReference>
<evidence type="ECO:0000256" key="4">
    <source>
        <dbReference type="ARBA" id="ARBA00023146"/>
    </source>
</evidence>
<comment type="caution">
    <text evidence="9">The sequence shown here is derived from an EMBL/GenBank/DDBJ whole genome shotgun (WGS) entry which is preliminary data.</text>
</comment>
<keyword evidence="2 6" id="KW-0547">Nucleotide-binding</keyword>
<keyword evidence="7" id="KW-0732">Signal</keyword>
<evidence type="ECO:0000256" key="7">
    <source>
        <dbReference type="SAM" id="SignalP"/>
    </source>
</evidence>
<keyword evidence="1 6" id="KW-0436">Ligase</keyword>
<feature type="signal peptide" evidence="7">
    <location>
        <begin position="1"/>
        <end position="18"/>
    </location>
</feature>
<dbReference type="PRINTS" id="PR01038">
    <property type="entry name" value="TRNASYNTHARG"/>
</dbReference>
<dbReference type="PROSITE" id="PS00178">
    <property type="entry name" value="AA_TRNA_LIGASE_I"/>
    <property type="match status" value="1"/>
</dbReference>
<keyword evidence="10" id="KW-1185">Reference proteome</keyword>
<keyword evidence="3 6" id="KW-0067">ATP-binding</keyword>
<evidence type="ECO:0000256" key="6">
    <source>
        <dbReference type="RuleBase" id="RU363038"/>
    </source>
</evidence>
<feature type="domain" description="Arginyl-tRNA synthetase catalytic core" evidence="8">
    <location>
        <begin position="109"/>
        <end position="376"/>
    </location>
</feature>
<dbReference type="InterPro" id="IPR035684">
    <property type="entry name" value="ArgRS_core"/>
</dbReference>
<sequence length="380" mass="43019">MATLTLENLTTLLTAAGAAPLSDHHTNLPVNMLIAYNAIYSSSVLRKGNLVISIPRLHPEGKPALIQCDNLTIVFPDNHPLFLKSTPFYGNDLDTGLLPASSDSPQPQGGRKKAVIEFSSPNIAKEPHAGHLRSTIIGAFISNLYASMGWDVVKLNYLGDWGKQFGPLAVGWQRFGSEEELARQPLKHLLDVYARINALFKPEEEESKKARDEGRDTAEIESRGLYKERNDYFRRMENGDEEALALWQRFRDISIERYVATYQRLNIHFDEYSGESQVHPAKIESVERVLKERGVYEEKGGSWMIDFEKHGAKGLGVAVVRRRTGTTTYLLRDVAAALEREKQYEFDKMIYAISSEQDLYFRRLLKVLELMGRSDPASRL</sequence>
<evidence type="ECO:0000256" key="3">
    <source>
        <dbReference type="ARBA" id="ARBA00022840"/>
    </source>
</evidence>
<evidence type="ECO:0000256" key="1">
    <source>
        <dbReference type="ARBA" id="ARBA00022598"/>
    </source>
</evidence>
<evidence type="ECO:0000256" key="2">
    <source>
        <dbReference type="ARBA" id="ARBA00022741"/>
    </source>
</evidence>
<proteinExistence type="inferred from homology"/>
<comment type="similarity">
    <text evidence="6">Belongs to the class-I aminoacyl-tRNA synthetase family.</text>
</comment>
<dbReference type="EMBL" id="JAVFKD010000004">
    <property type="protein sequence ID" value="KAK5996041.1"/>
    <property type="molecule type" value="Genomic_DNA"/>
</dbReference>
<evidence type="ECO:0000313" key="10">
    <source>
        <dbReference type="Proteomes" id="UP001338125"/>
    </source>
</evidence>
<accession>A0ABR0SV33</accession>
<name>A0ABR0SV33_9HYPO</name>
<dbReference type="PANTHER" id="PTHR11956">
    <property type="entry name" value="ARGINYL-TRNA SYNTHETASE"/>
    <property type="match status" value="1"/>
</dbReference>
<keyword evidence="6" id="KW-0648">Protein biosynthesis</keyword>
<evidence type="ECO:0000256" key="5">
    <source>
        <dbReference type="ARBA" id="ARBA00033033"/>
    </source>
</evidence>
<dbReference type="Pfam" id="PF00750">
    <property type="entry name" value="tRNA-synt_1d"/>
    <property type="match status" value="1"/>
</dbReference>
<evidence type="ECO:0000313" key="9">
    <source>
        <dbReference type="EMBL" id="KAK5996041.1"/>
    </source>
</evidence>
<organism evidence="9 10">
    <name type="scientific">Cladobotryum mycophilum</name>
    <dbReference type="NCBI Taxonomy" id="491253"/>
    <lineage>
        <taxon>Eukaryota</taxon>
        <taxon>Fungi</taxon>
        <taxon>Dikarya</taxon>
        <taxon>Ascomycota</taxon>
        <taxon>Pezizomycotina</taxon>
        <taxon>Sordariomycetes</taxon>
        <taxon>Hypocreomycetidae</taxon>
        <taxon>Hypocreales</taxon>
        <taxon>Hypocreaceae</taxon>
        <taxon>Cladobotryum</taxon>
    </lineage>
</organism>
<gene>
    <name evidence="9" type="ORF">PT974_04466</name>
</gene>
<dbReference type="SUPFAM" id="SSF52374">
    <property type="entry name" value="Nucleotidylyl transferase"/>
    <property type="match status" value="1"/>
</dbReference>
<dbReference type="InterPro" id="IPR001412">
    <property type="entry name" value="aa-tRNA-synth_I_CS"/>
</dbReference>
<dbReference type="PANTHER" id="PTHR11956:SF11">
    <property type="entry name" value="ARGININE--TRNA LIGASE, MITOCHONDRIAL-RELATED"/>
    <property type="match status" value="1"/>
</dbReference>
<protein>
    <recommendedName>
        <fullName evidence="5">Arginyl-tRNA synthetase</fullName>
    </recommendedName>
</protein>
<dbReference type="Proteomes" id="UP001338125">
    <property type="component" value="Unassembled WGS sequence"/>
</dbReference>
<dbReference type="InterPro" id="IPR014729">
    <property type="entry name" value="Rossmann-like_a/b/a_fold"/>
</dbReference>
<dbReference type="InterPro" id="IPR001278">
    <property type="entry name" value="Arg-tRNA-ligase"/>
</dbReference>
<evidence type="ECO:0000259" key="8">
    <source>
        <dbReference type="Pfam" id="PF00750"/>
    </source>
</evidence>
<reference evidence="9 10" key="1">
    <citation type="submission" date="2024-01" db="EMBL/GenBank/DDBJ databases">
        <title>Complete genome of Cladobotryum mycophilum ATHUM6906.</title>
        <authorList>
            <person name="Christinaki A.C."/>
            <person name="Myridakis A.I."/>
            <person name="Kouvelis V.N."/>
        </authorList>
    </citation>
    <scope>NUCLEOTIDE SEQUENCE [LARGE SCALE GENOMIC DNA]</scope>
    <source>
        <strain evidence="9 10">ATHUM6906</strain>
    </source>
</reference>
<keyword evidence="4 6" id="KW-0030">Aminoacyl-tRNA synthetase</keyword>
<feature type="chain" id="PRO_5045633017" description="Arginyl-tRNA synthetase" evidence="7">
    <location>
        <begin position="19"/>
        <end position="380"/>
    </location>
</feature>